<keyword evidence="1" id="KW-0812">Transmembrane</keyword>
<name>A0A2W4WDF4_9CYAN</name>
<organism evidence="3 4">
    <name type="scientific">Shackletoniella antarctica</name>
    <dbReference type="NCBI Taxonomy" id="268115"/>
    <lineage>
        <taxon>Bacteria</taxon>
        <taxon>Bacillati</taxon>
        <taxon>Cyanobacteriota</taxon>
        <taxon>Cyanophyceae</taxon>
        <taxon>Oculatellales</taxon>
        <taxon>Oculatellaceae</taxon>
        <taxon>Shackletoniella</taxon>
    </lineage>
</organism>
<reference evidence="4" key="1">
    <citation type="submission" date="2018-04" db="EMBL/GenBank/DDBJ databases">
        <authorList>
            <person name="Cornet L."/>
        </authorList>
    </citation>
    <scope>NUCLEOTIDE SEQUENCE [LARGE SCALE GENOMIC DNA]</scope>
</reference>
<accession>A0A2W4WDF4</accession>
<dbReference type="EMBL" id="QBMN01000067">
    <property type="protein sequence ID" value="PZO41217.1"/>
    <property type="molecule type" value="Genomic_DNA"/>
</dbReference>
<keyword evidence="1" id="KW-1133">Transmembrane helix</keyword>
<dbReference type="Pfam" id="PF02470">
    <property type="entry name" value="MlaD"/>
    <property type="match status" value="1"/>
</dbReference>
<evidence type="ECO:0000313" key="4">
    <source>
        <dbReference type="Proteomes" id="UP000249081"/>
    </source>
</evidence>
<protein>
    <submittedName>
        <fullName evidence="3">MCE family protein</fullName>
    </submittedName>
</protein>
<evidence type="ECO:0000313" key="3">
    <source>
        <dbReference type="EMBL" id="PZO41217.1"/>
    </source>
</evidence>
<gene>
    <name evidence="3" type="ORF">DCF17_11070</name>
</gene>
<evidence type="ECO:0000256" key="1">
    <source>
        <dbReference type="SAM" id="Phobius"/>
    </source>
</evidence>
<comment type="caution">
    <text evidence="3">The sequence shown here is derived from an EMBL/GenBank/DDBJ whole genome shotgun (WGS) entry which is preliminary data.</text>
</comment>
<dbReference type="AlphaFoldDB" id="A0A2W4WDF4"/>
<reference evidence="3 4" key="2">
    <citation type="submission" date="2018-06" db="EMBL/GenBank/DDBJ databases">
        <title>Metagenomic assembly of (sub)arctic Cyanobacteria and their associated microbiome from non-axenic cultures.</title>
        <authorList>
            <person name="Baurain D."/>
        </authorList>
    </citation>
    <scope>NUCLEOTIDE SEQUENCE [LARGE SCALE GENOMIC DNA]</scope>
    <source>
        <strain evidence="3">ULC041bin1</strain>
    </source>
</reference>
<proteinExistence type="predicted"/>
<dbReference type="Proteomes" id="UP000249081">
    <property type="component" value="Unassembled WGS sequence"/>
</dbReference>
<evidence type="ECO:0000259" key="2">
    <source>
        <dbReference type="Pfam" id="PF02470"/>
    </source>
</evidence>
<sequence>MRARAIREGSVGLLILLAVGLFGGLVLWLRGLNPGSRSYRATFVFDNTLGMQEGTNVRYRGVPVGRVLRIVPNSNAVDVAVEIGSSELRIPSDAAIVVNQSGLIGDTTIDITPERPLSAQEATLDPIGPNCPGQTIICDGDRLVGTVGASYESLIRSAAELASTFADPELVADLKTTVKNATTLTETATVLTTELTILSRQVQGEIGPLMASANRAADNIGSAAAEFEVTGSEVNRLVVGNRSTIATTLDDIRRSAANLETITATLSPAIQDSEFLANLDRLSGEAALAAADLRAITGTFNSPENLVMLQQTLDSARNVFQSATKVLADLDELTGDPALRRSLRDLINGLSGLVSLTNQLEQASQVAEVLTPPAGEQLERVTFTAVPDAQGAVPGSVVVTHQGQTYRLNVQSHQPR</sequence>
<feature type="domain" description="Mce/MlaD" evidence="2">
    <location>
        <begin position="38"/>
        <end position="113"/>
    </location>
</feature>
<dbReference type="InterPro" id="IPR039342">
    <property type="entry name" value="TGD2-like"/>
</dbReference>
<dbReference type="PANTHER" id="PTHR34675">
    <property type="entry name" value="PROTEIN TRIGALACTOSYLDIACYLGLYCEROL 2, CHLOROPLASTIC"/>
    <property type="match status" value="1"/>
</dbReference>
<feature type="transmembrane region" description="Helical" evidence="1">
    <location>
        <begin position="12"/>
        <end position="29"/>
    </location>
</feature>
<dbReference type="InterPro" id="IPR003399">
    <property type="entry name" value="Mce/MlaD"/>
</dbReference>
<keyword evidence="1" id="KW-0472">Membrane</keyword>
<dbReference type="PANTHER" id="PTHR34675:SF1">
    <property type="entry name" value="PROTEIN TRIGALACTOSYLDIACYLGLYCEROL 2, CHLOROPLASTIC"/>
    <property type="match status" value="1"/>
</dbReference>